<dbReference type="Gene3D" id="3.40.630.30">
    <property type="match status" value="1"/>
</dbReference>
<gene>
    <name evidence="2" type="ORF">GCM10025862_22570</name>
</gene>
<proteinExistence type="predicted"/>
<evidence type="ECO:0000313" key="3">
    <source>
        <dbReference type="Proteomes" id="UP001157109"/>
    </source>
</evidence>
<comment type="caution">
    <text evidence="2">The sequence shown here is derived from an EMBL/GenBank/DDBJ whole genome shotgun (WGS) entry which is preliminary data.</text>
</comment>
<dbReference type="InterPro" id="IPR016181">
    <property type="entry name" value="Acyl_CoA_acyltransferase"/>
</dbReference>
<organism evidence="2 3">
    <name type="scientific">Arsenicicoccus piscis</name>
    <dbReference type="NCBI Taxonomy" id="673954"/>
    <lineage>
        <taxon>Bacteria</taxon>
        <taxon>Bacillati</taxon>
        <taxon>Actinomycetota</taxon>
        <taxon>Actinomycetes</taxon>
        <taxon>Micrococcales</taxon>
        <taxon>Intrasporangiaceae</taxon>
        <taxon>Arsenicicoccus</taxon>
    </lineage>
</organism>
<dbReference type="RefSeq" id="WP_241445851.1">
    <property type="nucleotide sequence ID" value="NZ_BSUJ01000001.1"/>
</dbReference>
<reference evidence="3" key="1">
    <citation type="journal article" date="2019" name="Int. J. Syst. Evol. Microbiol.">
        <title>The Global Catalogue of Microorganisms (GCM) 10K type strain sequencing project: providing services to taxonomists for standard genome sequencing and annotation.</title>
        <authorList>
            <consortium name="The Broad Institute Genomics Platform"/>
            <consortium name="The Broad Institute Genome Sequencing Center for Infectious Disease"/>
            <person name="Wu L."/>
            <person name="Ma J."/>
        </authorList>
    </citation>
    <scope>NUCLEOTIDE SEQUENCE [LARGE SCALE GENOMIC DNA]</scope>
    <source>
        <strain evidence="3">NBRC 105830</strain>
    </source>
</reference>
<dbReference type="Pfam" id="PF00583">
    <property type="entry name" value="Acetyltransf_1"/>
    <property type="match status" value="1"/>
</dbReference>
<dbReference type="SUPFAM" id="SSF55729">
    <property type="entry name" value="Acyl-CoA N-acyltransferases (Nat)"/>
    <property type="match status" value="1"/>
</dbReference>
<name>A0ABQ6HPF1_9MICO</name>
<feature type="domain" description="N-acetyltransferase" evidence="1">
    <location>
        <begin position="13"/>
        <end position="177"/>
    </location>
</feature>
<sequence length="180" mass="19239">MRAGASGAREAGFTARAATVADAAELGRIHVQIWRDTYRGLMSDTVLDELDPVDRGERWAQILAGRLLPRGAHEPALTRVAVAPSGELVGFASVGASRDDDPPTEVELWALNVVAAQHGTGVADLLVEETHGDRAASLWVAEGNGRAIAYYRRLGFEPDGTTRTDPGLGVRELRMVRVSA</sequence>
<keyword evidence="3" id="KW-1185">Reference proteome</keyword>
<accession>A0ABQ6HPF1</accession>
<dbReference type="PROSITE" id="PS51186">
    <property type="entry name" value="GNAT"/>
    <property type="match status" value="1"/>
</dbReference>
<dbReference type="InterPro" id="IPR000182">
    <property type="entry name" value="GNAT_dom"/>
</dbReference>
<protein>
    <submittedName>
        <fullName evidence="2">N-acetyltransferase</fullName>
    </submittedName>
</protein>
<evidence type="ECO:0000313" key="2">
    <source>
        <dbReference type="EMBL" id="GMA20236.1"/>
    </source>
</evidence>
<dbReference type="EMBL" id="BSUJ01000001">
    <property type="protein sequence ID" value="GMA20236.1"/>
    <property type="molecule type" value="Genomic_DNA"/>
</dbReference>
<evidence type="ECO:0000259" key="1">
    <source>
        <dbReference type="PROSITE" id="PS51186"/>
    </source>
</evidence>
<dbReference type="Proteomes" id="UP001157109">
    <property type="component" value="Unassembled WGS sequence"/>
</dbReference>